<dbReference type="OrthoDB" id="4869816at2759"/>
<accession>A0A9N8KPC5</accession>
<dbReference type="Proteomes" id="UP000745764">
    <property type="component" value="Unassembled WGS sequence"/>
</dbReference>
<evidence type="ECO:0000313" key="2">
    <source>
        <dbReference type="Proteomes" id="UP000745764"/>
    </source>
</evidence>
<dbReference type="EMBL" id="CAINUL010000006">
    <property type="protein sequence ID" value="CAD0110492.1"/>
    <property type="molecule type" value="Genomic_DNA"/>
</dbReference>
<sequence length="279" mass="31202">MPPNAVSSPAAQDVLLGALIDERSRRGRLRMKLPPQDHIFAPTTAPPTDPVHLDVLEQRKRQWLLTEGERYFSNPDAPALPAPSVREPKPDLDAVVQVVEEAGYHDFGFAIVRLDYTDEQEWERWKGCFDIVQDQTVDDSLGGAKIKDKLLTMFVEDQELQGTGWHGAVSYFSDLRNNDQVPEGLDTPVILVADQTSVNSLLHPTKHVKPWIWAVDLSYDWKIGHVPPAVVISTVKYPGFFRVALKAVIPELWPLLMGTGISGLELWGGNDSVWEGPLR</sequence>
<gene>
    <name evidence="1" type="ORF">AWRI4620_LOCUS4747</name>
</gene>
<proteinExistence type="predicted"/>
<protein>
    <submittedName>
        <fullName evidence="1">Uncharacterized protein</fullName>
    </submittedName>
</protein>
<dbReference type="AlphaFoldDB" id="A0A9N8KPC5"/>
<keyword evidence="2" id="KW-1185">Reference proteome</keyword>
<comment type="caution">
    <text evidence="1">The sequence shown here is derived from an EMBL/GenBank/DDBJ whole genome shotgun (WGS) entry which is preliminary data.</text>
</comment>
<organism evidence="1 2">
    <name type="scientific">Aureobasidium uvarum</name>
    <dbReference type="NCBI Taxonomy" id="2773716"/>
    <lineage>
        <taxon>Eukaryota</taxon>
        <taxon>Fungi</taxon>
        <taxon>Dikarya</taxon>
        <taxon>Ascomycota</taxon>
        <taxon>Pezizomycotina</taxon>
        <taxon>Dothideomycetes</taxon>
        <taxon>Dothideomycetidae</taxon>
        <taxon>Dothideales</taxon>
        <taxon>Saccotheciaceae</taxon>
        <taxon>Aureobasidium</taxon>
    </lineage>
</organism>
<reference evidence="1" key="1">
    <citation type="submission" date="2020-06" db="EMBL/GenBank/DDBJ databases">
        <authorList>
            <person name="Onetto C."/>
        </authorList>
    </citation>
    <scope>NUCLEOTIDE SEQUENCE</scope>
</reference>
<evidence type="ECO:0000313" key="1">
    <source>
        <dbReference type="EMBL" id="CAD0110492.1"/>
    </source>
</evidence>
<name>A0A9N8KPC5_9PEZI</name>